<evidence type="ECO:0000313" key="9">
    <source>
        <dbReference type="Proteomes" id="UP000094043"/>
    </source>
</evidence>
<reference evidence="8" key="1">
    <citation type="submission" date="2016-06" db="EMBL/GenBank/DDBJ databases">
        <authorList>
            <person name="Cuomo C."/>
            <person name="Litvintseva A."/>
            <person name="Heitman J."/>
            <person name="Chen Y."/>
            <person name="Sun S."/>
            <person name="Springer D."/>
            <person name="Dromer F."/>
            <person name="Young S."/>
            <person name="Zeng Q."/>
            <person name="Chapman S."/>
            <person name="Gujja S."/>
            <person name="Saif S."/>
            <person name="Birren B."/>
        </authorList>
    </citation>
    <scope>NUCLEOTIDE SEQUENCE</scope>
    <source>
        <strain evidence="8">CBS 7841</strain>
    </source>
</reference>
<keyword evidence="4" id="KW-0378">Hydrolase</keyword>
<dbReference type="SUPFAM" id="SSF53092">
    <property type="entry name" value="Creatinase/prolidase N-terminal domain"/>
    <property type="match status" value="1"/>
</dbReference>
<name>A0AAJ8LWQ4_9TREE</name>
<dbReference type="InterPro" id="IPR036005">
    <property type="entry name" value="Creatinase/aminopeptidase-like"/>
</dbReference>
<keyword evidence="5" id="KW-0464">Manganese</keyword>
<comment type="cofactor">
    <cofactor evidence="1">
        <name>Mn(2+)</name>
        <dbReference type="ChEBI" id="CHEBI:29035"/>
    </cofactor>
</comment>
<evidence type="ECO:0000256" key="6">
    <source>
        <dbReference type="SAM" id="MobiDB-lite"/>
    </source>
</evidence>
<dbReference type="GO" id="GO:0030145">
    <property type="term" value="F:manganese ion binding"/>
    <property type="evidence" value="ECO:0007669"/>
    <property type="project" value="InterPro"/>
</dbReference>
<dbReference type="InterPro" id="IPR007865">
    <property type="entry name" value="Aminopep_P_N"/>
</dbReference>
<dbReference type="PANTHER" id="PTHR43226">
    <property type="entry name" value="XAA-PRO AMINOPEPTIDASE 3"/>
    <property type="match status" value="1"/>
</dbReference>
<dbReference type="RefSeq" id="XP_066066315.1">
    <property type="nucleotide sequence ID" value="XM_066210218.1"/>
</dbReference>
<dbReference type="KEGG" id="cdep:91084978"/>
<evidence type="ECO:0000256" key="2">
    <source>
        <dbReference type="ARBA" id="ARBA00008766"/>
    </source>
</evidence>
<dbReference type="GO" id="GO:0070006">
    <property type="term" value="F:metalloaminopeptidase activity"/>
    <property type="evidence" value="ECO:0007669"/>
    <property type="project" value="InterPro"/>
</dbReference>
<feature type="region of interest" description="Disordered" evidence="6">
    <location>
        <begin position="35"/>
        <end position="66"/>
    </location>
</feature>
<dbReference type="GeneID" id="91084978"/>
<evidence type="ECO:0000256" key="3">
    <source>
        <dbReference type="ARBA" id="ARBA00022723"/>
    </source>
</evidence>
<dbReference type="GO" id="GO:0006508">
    <property type="term" value="P:proteolysis"/>
    <property type="evidence" value="ECO:0007669"/>
    <property type="project" value="TreeGrafter"/>
</dbReference>
<dbReference type="PANTHER" id="PTHR43226:SF4">
    <property type="entry name" value="XAA-PRO AMINOPEPTIDASE 3"/>
    <property type="match status" value="1"/>
</dbReference>
<dbReference type="CDD" id="cd01087">
    <property type="entry name" value="Prolidase"/>
    <property type="match status" value="1"/>
</dbReference>
<dbReference type="Gene3D" id="3.90.230.10">
    <property type="entry name" value="Creatinase/methionine aminopeptidase superfamily"/>
    <property type="match status" value="1"/>
</dbReference>
<dbReference type="SMART" id="SM01011">
    <property type="entry name" value="AMP_N"/>
    <property type="match status" value="1"/>
</dbReference>
<organism evidence="8 9">
    <name type="scientific">Cryptococcus depauperatus CBS 7841</name>
    <dbReference type="NCBI Taxonomy" id="1295531"/>
    <lineage>
        <taxon>Eukaryota</taxon>
        <taxon>Fungi</taxon>
        <taxon>Dikarya</taxon>
        <taxon>Basidiomycota</taxon>
        <taxon>Agaricomycotina</taxon>
        <taxon>Tremellomycetes</taxon>
        <taxon>Tremellales</taxon>
        <taxon>Cryptococcaceae</taxon>
        <taxon>Cryptococcus</taxon>
    </lineage>
</organism>
<dbReference type="InterPro" id="IPR029149">
    <property type="entry name" value="Creatin/AminoP/Spt16_N"/>
</dbReference>
<evidence type="ECO:0000256" key="1">
    <source>
        <dbReference type="ARBA" id="ARBA00001936"/>
    </source>
</evidence>
<dbReference type="InterPro" id="IPR000994">
    <property type="entry name" value="Pept_M24"/>
</dbReference>
<accession>A0AAJ8LWQ4</accession>
<dbReference type="Pfam" id="PF05195">
    <property type="entry name" value="AMP_N"/>
    <property type="match status" value="1"/>
</dbReference>
<dbReference type="Pfam" id="PF00557">
    <property type="entry name" value="Peptidase_M24"/>
    <property type="match status" value="1"/>
</dbReference>
<feature type="region of interest" description="Disordered" evidence="6">
    <location>
        <begin position="195"/>
        <end position="214"/>
    </location>
</feature>
<keyword evidence="9" id="KW-1185">Reference proteome</keyword>
<keyword evidence="3" id="KW-0479">Metal-binding</keyword>
<dbReference type="SUPFAM" id="SSF55920">
    <property type="entry name" value="Creatinase/aminopeptidase"/>
    <property type="match status" value="1"/>
</dbReference>
<evidence type="ECO:0000259" key="7">
    <source>
        <dbReference type="SMART" id="SM01011"/>
    </source>
</evidence>
<dbReference type="EMBL" id="CP143784">
    <property type="protein sequence ID" value="WVN85615.1"/>
    <property type="molecule type" value="Genomic_DNA"/>
</dbReference>
<reference evidence="8" key="3">
    <citation type="submission" date="2024-01" db="EMBL/GenBank/DDBJ databases">
        <authorList>
            <person name="Coelho M.A."/>
            <person name="David-Palma M."/>
            <person name="Shea T."/>
            <person name="Sun S."/>
            <person name="Cuomo C.A."/>
            <person name="Heitman J."/>
        </authorList>
    </citation>
    <scope>NUCLEOTIDE SEQUENCE</scope>
    <source>
        <strain evidence="8">CBS 7841</strain>
    </source>
</reference>
<dbReference type="Proteomes" id="UP000094043">
    <property type="component" value="Chromosome 1"/>
</dbReference>
<evidence type="ECO:0000313" key="8">
    <source>
        <dbReference type="EMBL" id="WVN85615.1"/>
    </source>
</evidence>
<dbReference type="Gene3D" id="3.40.350.10">
    <property type="entry name" value="Creatinase/prolidase N-terminal domain"/>
    <property type="match status" value="1"/>
</dbReference>
<dbReference type="AlphaFoldDB" id="A0AAJ8LWQ4"/>
<feature type="domain" description="Aminopeptidase P N-terminal" evidence="7">
    <location>
        <begin position="66"/>
        <end position="202"/>
    </location>
</feature>
<dbReference type="GO" id="GO:0005739">
    <property type="term" value="C:mitochondrion"/>
    <property type="evidence" value="ECO:0007669"/>
    <property type="project" value="TreeGrafter"/>
</dbReference>
<reference evidence="8" key="2">
    <citation type="journal article" date="2022" name="Elife">
        <title>Obligate sexual reproduction of a homothallic fungus closely related to the Cryptococcus pathogenic species complex.</title>
        <authorList>
            <person name="Passer A.R."/>
            <person name="Clancey S.A."/>
            <person name="Shea T."/>
            <person name="David-Palma M."/>
            <person name="Averette A.F."/>
            <person name="Boekhout T."/>
            <person name="Porcel B.M."/>
            <person name="Nowrousian M."/>
            <person name="Cuomo C.A."/>
            <person name="Sun S."/>
            <person name="Heitman J."/>
            <person name="Coelho M.A."/>
        </authorList>
    </citation>
    <scope>NUCLEOTIDE SEQUENCE</scope>
    <source>
        <strain evidence="8">CBS 7841</strain>
    </source>
</reference>
<evidence type="ECO:0000256" key="4">
    <source>
        <dbReference type="ARBA" id="ARBA00022801"/>
    </source>
</evidence>
<protein>
    <recommendedName>
        <fullName evidence="7">Aminopeptidase P N-terminal domain-containing protein</fullName>
    </recommendedName>
</protein>
<proteinExistence type="inferred from homology"/>
<comment type="similarity">
    <text evidence="2">Belongs to the peptidase M24B family.</text>
</comment>
<gene>
    <name evidence="8" type="ORF">L203_100764</name>
</gene>
<sequence>MRSVAFRRELKGRILSRIKIISEEFLHAQARLYSTPNKSSKPPRFGQPHASTHPHLVHPGDLTPGVPAKEYEHRRRQLMEELGDGAKVICMGGTVRLMSQSIFYRFRQATDFYYLTGFHEPDATVILESAPSTSRGYKYTLFVPPKNPHDSLWEGERAGIDGAVNNFGADEAHPNTCLSSFLSSFMSSGNLFASLPPSPSPSPSSQPFNPVPSRRRSPLMKLFSPALNSPSDFLPSDPPHLLLAAALSSERAMPLEKHLQRLRMIKTSVELALMKRAAEISSAAHTKVMRAAKIGGKEADLEAIFGFECAMEGSERQAYVPVVASGANALVIHYTKNDCVLNQDEMVLIDAGCEYHMYTSDITRTFPVSGKFTPPQHDLYQAVLNAQKECIKRCLVQDNTSLSELHRISCRLLLEELKQIGFRLSIGDVERTLYPHFLSHHLGSDLHDCPTRDRNAALVEGNVISIEPGVYVPHDTRFPKAFHGLGIRIEDEVAFQGEGPLVLSANAPKEIVDVEGACQGLLD</sequence>
<evidence type="ECO:0000256" key="5">
    <source>
        <dbReference type="ARBA" id="ARBA00023211"/>
    </source>
</evidence>
<dbReference type="InterPro" id="IPR052433">
    <property type="entry name" value="X-Pro_dipept-like"/>
</dbReference>